<evidence type="ECO:0000256" key="1">
    <source>
        <dbReference type="SAM" id="Phobius"/>
    </source>
</evidence>
<reference evidence="3 4" key="1">
    <citation type="submission" date="2018-05" db="EMBL/GenBank/DDBJ databases">
        <title>Flavobacterium sp. MEBiC07310.</title>
        <authorList>
            <person name="Baek K."/>
        </authorList>
    </citation>
    <scope>NUCLEOTIDE SEQUENCE [LARGE SCALE GENOMIC DNA]</scope>
    <source>
        <strain evidence="3 4">MEBiC07310</strain>
    </source>
</reference>
<dbReference type="GO" id="GO:0000155">
    <property type="term" value="F:phosphorelay sensor kinase activity"/>
    <property type="evidence" value="ECO:0007669"/>
    <property type="project" value="InterPro"/>
</dbReference>
<keyword evidence="3" id="KW-0418">Kinase</keyword>
<dbReference type="SUPFAM" id="SSF55874">
    <property type="entry name" value="ATPase domain of HSP90 chaperone/DNA topoisomerase II/histidine kinase"/>
    <property type="match status" value="1"/>
</dbReference>
<feature type="transmembrane region" description="Helical" evidence="1">
    <location>
        <begin position="114"/>
        <end position="133"/>
    </location>
</feature>
<dbReference type="KEGG" id="fse:DI487_05980"/>
<dbReference type="Proteomes" id="UP000245429">
    <property type="component" value="Chromosome"/>
</dbReference>
<keyword evidence="1" id="KW-1133">Transmembrane helix</keyword>
<protein>
    <submittedName>
        <fullName evidence="3">Histidine kinase</fullName>
    </submittedName>
</protein>
<feature type="transmembrane region" description="Helical" evidence="1">
    <location>
        <begin position="9"/>
        <end position="28"/>
    </location>
</feature>
<keyword evidence="3" id="KW-0808">Transferase</keyword>
<evidence type="ECO:0000313" key="3">
    <source>
        <dbReference type="EMBL" id="AWM13448.1"/>
    </source>
</evidence>
<organism evidence="3 4">
    <name type="scientific">Flavobacterium sediminis</name>
    <dbReference type="NCBI Taxonomy" id="2201181"/>
    <lineage>
        <taxon>Bacteria</taxon>
        <taxon>Pseudomonadati</taxon>
        <taxon>Bacteroidota</taxon>
        <taxon>Flavobacteriia</taxon>
        <taxon>Flavobacteriales</taxon>
        <taxon>Flavobacteriaceae</taxon>
        <taxon>Flavobacterium</taxon>
    </lineage>
</organism>
<dbReference type="EMBL" id="CP029463">
    <property type="protein sequence ID" value="AWM13448.1"/>
    <property type="molecule type" value="Genomic_DNA"/>
</dbReference>
<dbReference type="PANTHER" id="PTHR34220:SF7">
    <property type="entry name" value="SENSOR HISTIDINE KINASE YPDA"/>
    <property type="match status" value="1"/>
</dbReference>
<dbReference type="PANTHER" id="PTHR34220">
    <property type="entry name" value="SENSOR HISTIDINE KINASE YPDA"/>
    <property type="match status" value="1"/>
</dbReference>
<feature type="transmembrane region" description="Helical" evidence="1">
    <location>
        <begin position="71"/>
        <end position="88"/>
    </location>
</feature>
<gene>
    <name evidence="3" type="ORF">DI487_05980</name>
</gene>
<dbReference type="Gene3D" id="3.30.565.10">
    <property type="entry name" value="Histidine kinase-like ATPase, C-terminal domain"/>
    <property type="match status" value="1"/>
</dbReference>
<feature type="domain" description="Signal transduction histidine kinase internal region" evidence="2">
    <location>
        <begin position="156"/>
        <end position="234"/>
    </location>
</feature>
<evidence type="ECO:0000259" key="2">
    <source>
        <dbReference type="Pfam" id="PF06580"/>
    </source>
</evidence>
<keyword evidence="4" id="KW-1185">Reference proteome</keyword>
<dbReference type="Pfam" id="PF06580">
    <property type="entry name" value="His_kinase"/>
    <property type="match status" value="1"/>
</dbReference>
<sequence>MNIVKNKRSIVFFHFLVWIILFSLPYLLSSGQSEALQKVLVHSWIPLCFYALIFYGNYFILIDKFLFREKILLFVVLNVIMVAVFVLVNNEIKTFLVDQLIRPEIKGQGPPKKLFIYVDIISFSVPVVFSIALKTTQKWIKTEALQKEAENERLQSELQHLKYQLQPHFFFNSLNNIYAMVDVSPEQSKEAIHSLSKLMRYFLYETDQKEVDLNNEITFMVNYIELMKLRFNQNVNVIYHFPQNAKEIKIAPLLFVSLIENAFKHGVSASESTTISFDMKVENHTVIFRSENKNFSKSTADRSGSGIGLENLKRRLTLLYKDRYTMDIEIGNKNYITTLAINL</sequence>
<accession>A0A2U8QTI4</accession>
<dbReference type="InterPro" id="IPR010559">
    <property type="entry name" value="Sig_transdc_His_kin_internal"/>
</dbReference>
<dbReference type="GO" id="GO:0016020">
    <property type="term" value="C:membrane"/>
    <property type="evidence" value="ECO:0007669"/>
    <property type="project" value="InterPro"/>
</dbReference>
<keyword evidence="1" id="KW-0472">Membrane</keyword>
<proteinExistence type="predicted"/>
<evidence type="ECO:0000313" key="4">
    <source>
        <dbReference type="Proteomes" id="UP000245429"/>
    </source>
</evidence>
<feature type="transmembrane region" description="Helical" evidence="1">
    <location>
        <begin position="40"/>
        <end position="59"/>
    </location>
</feature>
<dbReference type="RefSeq" id="WP_109568817.1">
    <property type="nucleotide sequence ID" value="NZ_CP029463.1"/>
</dbReference>
<keyword evidence="1" id="KW-0812">Transmembrane</keyword>
<dbReference type="AlphaFoldDB" id="A0A2U8QTI4"/>
<dbReference type="InterPro" id="IPR050640">
    <property type="entry name" value="Bact_2-comp_sensor_kinase"/>
</dbReference>
<dbReference type="OrthoDB" id="9809908at2"/>
<dbReference type="InterPro" id="IPR036890">
    <property type="entry name" value="HATPase_C_sf"/>
</dbReference>
<name>A0A2U8QTI4_9FLAO</name>